<feature type="domain" description="DUF1731" evidence="1">
    <location>
        <begin position="28"/>
        <end position="70"/>
    </location>
</feature>
<dbReference type="Pfam" id="PF08338">
    <property type="entry name" value="DUF1731"/>
    <property type="match status" value="1"/>
</dbReference>
<gene>
    <name evidence="2" type="ORF">GH723_17185</name>
</gene>
<sequence>MDAGIRPQRSGGGGGGVRVVIAKPPVHLGALLTRTDPALALTGRRCVPSRLTDAGFDFEHPTFDDALADLTGRRSAP</sequence>
<organism evidence="2 3">
    <name type="scientific">Actinomarinicola tropica</name>
    <dbReference type="NCBI Taxonomy" id="2789776"/>
    <lineage>
        <taxon>Bacteria</taxon>
        <taxon>Bacillati</taxon>
        <taxon>Actinomycetota</taxon>
        <taxon>Acidimicrobiia</taxon>
        <taxon>Acidimicrobiales</taxon>
        <taxon>Iamiaceae</taxon>
        <taxon>Actinomarinicola</taxon>
    </lineage>
</organism>
<dbReference type="AlphaFoldDB" id="A0A5Q2RS16"/>
<reference evidence="2 3" key="1">
    <citation type="submission" date="2019-11" db="EMBL/GenBank/DDBJ databases">
        <authorList>
            <person name="He Y."/>
        </authorList>
    </citation>
    <scope>NUCLEOTIDE SEQUENCE [LARGE SCALE GENOMIC DNA]</scope>
    <source>
        <strain evidence="2 3">SCSIO 58843</strain>
    </source>
</reference>
<dbReference type="InterPro" id="IPR013549">
    <property type="entry name" value="DUF1731"/>
</dbReference>
<dbReference type="EMBL" id="CP045851">
    <property type="protein sequence ID" value="QGG96690.1"/>
    <property type="molecule type" value="Genomic_DNA"/>
</dbReference>
<accession>A0A5Q2RS16</accession>
<name>A0A5Q2RS16_9ACTN</name>
<keyword evidence="3" id="KW-1185">Reference proteome</keyword>
<protein>
    <submittedName>
        <fullName evidence="2">DUF1731 domain-containing protein</fullName>
    </submittedName>
</protein>
<evidence type="ECO:0000313" key="2">
    <source>
        <dbReference type="EMBL" id="QGG96690.1"/>
    </source>
</evidence>
<dbReference type="Proteomes" id="UP000334019">
    <property type="component" value="Chromosome"/>
</dbReference>
<evidence type="ECO:0000259" key="1">
    <source>
        <dbReference type="Pfam" id="PF08338"/>
    </source>
</evidence>
<evidence type="ECO:0000313" key="3">
    <source>
        <dbReference type="Proteomes" id="UP000334019"/>
    </source>
</evidence>
<proteinExistence type="predicted"/>
<dbReference type="KEGG" id="atq:GH723_17185"/>